<evidence type="ECO:0000313" key="2">
    <source>
        <dbReference type="EMBL" id="WTW60326.1"/>
    </source>
</evidence>
<dbReference type="AlphaFoldDB" id="A0AAU2UZ09"/>
<protein>
    <submittedName>
        <fullName evidence="2">DUF4097 family beta strand repeat-containing protein</fullName>
    </submittedName>
</protein>
<dbReference type="Pfam" id="PF13349">
    <property type="entry name" value="DUF4097"/>
    <property type="match status" value="1"/>
</dbReference>
<dbReference type="InterPro" id="IPR025164">
    <property type="entry name" value="Toastrack_DUF4097"/>
</dbReference>
<reference evidence="2" key="1">
    <citation type="submission" date="2022-10" db="EMBL/GenBank/DDBJ databases">
        <title>The complete genomes of actinobacterial strains from the NBC collection.</title>
        <authorList>
            <person name="Joergensen T.S."/>
            <person name="Alvarez Arevalo M."/>
            <person name="Sterndorff E.B."/>
            <person name="Faurdal D."/>
            <person name="Vuksanovic O."/>
            <person name="Mourched A.-S."/>
            <person name="Charusanti P."/>
            <person name="Shaw S."/>
            <person name="Blin K."/>
            <person name="Weber T."/>
        </authorList>
    </citation>
    <scope>NUCLEOTIDE SEQUENCE</scope>
    <source>
        <strain evidence="2">NBC_00003</strain>
    </source>
</reference>
<feature type="domain" description="DUF4097" evidence="1">
    <location>
        <begin position="185"/>
        <end position="326"/>
    </location>
</feature>
<sequence length="356" mass="35558">MVTLGSGARRREVFSSAAPVLVDVELGVGEIRVRLTESAEIAVEVRLDTGWAAAARPGCPNGGVWPSGYSWGRRPGHHPAPHVPGIPPVPSVPSSQPVPSAAAAGWAWAPGHGAIPPGHGYVPGYGTVPPGHGYIPGQGAVSGAGGAVSEGGVEAAGATGLDDVLISFSPESGLKVSAPQGHPLRSQALVVDIAAPAHSRLSLRTGSGGIAVAGTAAVAQLVTGSGSVDVERVEESACLETGTGAIAVGHLSGNARLRTGSGMLDIGTVEGEVSACVGAGQIVVDSLAAGRIDAETNSGEIRVRVPRDRVVDVDARSGAGGVYNDLIDEPELPASAPRVHVGVRTGSGRIRISRAS</sequence>
<proteinExistence type="predicted"/>
<evidence type="ECO:0000259" key="1">
    <source>
        <dbReference type="Pfam" id="PF13349"/>
    </source>
</evidence>
<gene>
    <name evidence="2" type="ORF">OG549_06560</name>
</gene>
<accession>A0AAU2UZ09</accession>
<dbReference type="EMBL" id="CP108318">
    <property type="protein sequence ID" value="WTW60326.1"/>
    <property type="molecule type" value="Genomic_DNA"/>
</dbReference>
<name>A0AAU2UZ09_9ACTN</name>
<organism evidence="2">
    <name type="scientific">Streptomyces sp. NBC_00003</name>
    <dbReference type="NCBI Taxonomy" id="2903608"/>
    <lineage>
        <taxon>Bacteria</taxon>
        <taxon>Bacillati</taxon>
        <taxon>Actinomycetota</taxon>
        <taxon>Actinomycetes</taxon>
        <taxon>Kitasatosporales</taxon>
        <taxon>Streptomycetaceae</taxon>
        <taxon>Streptomyces</taxon>
    </lineage>
</organism>